<dbReference type="InParanoid" id="A0A804IPP1"/>
<protein>
    <submittedName>
        <fullName evidence="1">(wild Malaysian banana) hypothetical protein</fullName>
    </submittedName>
</protein>
<keyword evidence="3" id="KW-1185">Reference proteome</keyword>
<dbReference type="EMBL" id="HG996469">
    <property type="protein sequence ID" value="CAG1842159.1"/>
    <property type="molecule type" value="Genomic_DNA"/>
</dbReference>
<organism evidence="2 3">
    <name type="scientific">Musa acuminata subsp. malaccensis</name>
    <name type="common">Wild banana</name>
    <name type="synonym">Musa malaccensis</name>
    <dbReference type="NCBI Taxonomy" id="214687"/>
    <lineage>
        <taxon>Eukaryota</taxon>
        <taxon>Viridiplantae</taxon>
        <taxon>Streptophyta</taxon>
        <taxon>Embryophyta</taxon>
        <taxon>Tracheophyta</taxon>
        <taxon>Spermatophyta</taxon>
        <taxon>Magnoliopsida</taxon>
        <taxon>Liliopsida</taxon>
        <taxon>Zingiberales</taxon>
        <taxon>Musaceae</taxon>
        <taxon>Musa</taxon>
    </lineage>
</organism>
<proteinExistence type="predicted"/>
<dbReference type="Gramene" id="Ma04_t14360.1">
    <property type="protein sequence ID" value="Ma04_p14360.1"/>
    <property type="gene ID" value="Ma04_g14360"/>
</dbReference>
<accession>A0A804IPP1</accession>
<sequence length="79" mass="8925">MLCHPRRTSGWKTCRLEDISCLPQPNDASRSTQATTTALQESPPFLVQENHTLRSLHCSLARMIDRHSTQAFTKCVEGQ</sequence>
<reference evidence="2" key="2">
    <citation type="submission" date="2021-05" db="UniProtKB">
        <authorList>
            <consortium name="EnsemblPlants"/>
        </authorList>
    </citation>
    <scope>IDENTIFICATION</scope>
    <source>
        <strain evidence="2">subsp. malaccensis</strain>
    </source>
</reference>
<dbReference type="EnsemblPlants" id="Ma04_t14360.1">
    <property type="protein sequence ID" value="Ma04_p14360.1"/>
    <property type="gene ID" value="Ma04_g14360"/>
</dbReference>
<evidence type="ECO:0000313" key="3">
    <source>
        <dbReference type="Proteomes" id="UP000012960"/>
    </source>
</evidence>
<reference evidence="1" key="1">
    <citation type="submission" date="2021-03" db="EMBL/GenBank/DDBJ databases">
        <authorList>
            <consortium name="Genoscope - CEA"/>
            <person name="William W."/>
        </authorList>
    </citation>
    <scope>NUCLEOTIDE SEQUENCE</scope>
    <source>
        <strain evidence="1">Doubled-haploid Pahang</strain>
    </source>
</reference>
<dbReference type="Proteomes" id="UP000012960">
    <property type="component" value="Unplaced"/>
</dbReference>
<evidence type="ECO:0000313" key="1">
    <source>
        <dbReference type="EMBL" id="CAG1842159.1"/>
    </source>
</evidence>
<dbReference type="AlphaFoldDB" id="A0A804IPP1"/>
<gene>
    <name evidence="1" type="ORF">GSMUA_119540.1</name>
</gene>
<name>A0A804IPP1_MUSAM</name>
<evidence type="ECO:0000313" key="2">
    <source>
        <dbReference type="EnsemblPlants" id="Ma04_p14360.1"/>
    </source>
</evidence>